<dbReference type="Gene3D" id="1.10.1740.10">
    <property type="match status" value="1"/>
</dbReference>
<comment type="caution">
    <text evidence="7">The sequence shown here is derived from an EMBL/GenBank/DDBJ whole genome shotgun (WGS) entry which is preliminary data.</text>
</comment>
<evidence type="ECO:0000256" key="3">
    <source>
        <dbReference type="ARBA" id="ARBA00023082"/>
    </source>
</evidence>
<keyword evidence="4" id="KW-0804">Transcription</keyword>
<dbReference type="GO" id="GO:0006352">
    <property type="term" value="P:DNA-templated transcription initiation"/>
    <property type="evidence" value="ECO:0007669"/>
    <property type="project" value="InterPro"/>
</dbReference>
<sequence length="180" mass="20158">MPTHAHASGHNRHAEFSALLHEHRRIVFKVAAAYASSPADREDLAQEIATQLWRAWPSYDRARRFTTWMYRVALNTAMTHARNEAARHRFTTDLPGVAIEDLPAEPRTNAAIDDMLLLSQAMASLGRHDRALLLLYLEARSTAEIADILGLSSSNVTTRIGRLKSALSQRFADTNPETRS</sequence>
<name>A0A5C8KNP6_9GAMM</name>
<dbReference type="NCBIfam" id="TIGR02937">
    <property type="entry name" value="sigma70-ECF"/>
    <property type="match status" value="1"/>
</dbReference>
<keyword evidence="2" id="KW-0805">Transcription regulation</keyword>
<evidence type="ECO:0000256" key="4">
    <source>
        <dbReference type="ARBA" id="ARBA00023163"/>
    </source>
</evidence>
<dbReference type="AlphaFoldDB" id="A0A5C8KNP6"/>
<dbReference type="GO" id="GO:0003677">
    <property type="term" value="F:DNA binding"/>
    <property type="evidence" value="ECO:0007669"/>
    <property type="project" value="InterPro"/>
</dbReference>
<organism evidence="7 8">
    <name type="scientific">Alkalisalibacterium limincola</name>
    <dbReference type="NCBI Taxonomy" id="2699169"/>
    <lineage>
        <taxon>Bacteria</taxon>
        <taxon>Pseudomonadati</taxon>
        <taxon>Pseudomonadota</taxon>
        <taxon>Gammaproteobacteria</taxon>
        <taxon>Lysobacterales</taxon>
        <taxon>Lysobacteraceae</taxon>
        <taxon>Alkalisalibacterium</taxon>
    </lineage>
</organism>
<evidence type="ECO:0000259" key="6">
    <source>
        <dbReference type="Pfam" id="PF08281"/>
    </source>
</evidence>
<dbReference type="OrthoDB" id="9780326at2"/>
<feature type="domain" description="RNA polymerase sigma-70 region 2" evidence="5">
    <location>
        <begin position="20"/>
        <end position="85"/>
    </location>
</feature>
<proteinExistence type="inferred from homology"/>
<accession>A0A5C8KNP6</accession>
<dbReference type="InterPro" id="IPR013324">
    <property type="entry name" value="RNA_pol_sigma_r3/r4-like"/>
</dbReference>
<dbReference type="GO" id="GO:0016987">
    <property type="term" value="F:sigma factor activity"/>
    <property type="evidence" value="ECO:0007669"/>
    <property type="project" value="UniProtKB-KW"/>
</dbReference>
<dbReference type="InterPro" id="IPR013325">
    <property type="entry name" value="RNA_pol_sigma_r2"/>
</dbReference>
<dbReference type="SUPFAM" id="SSF88659">
    <property type="entry name" value="Sigma3 and sigma4 domains of RNA polymerase sigma factors"/>
    <property type="match status" value="1"/>
</dbReference>
<comment type="similarity">
    <text evidence="1">Belongs to the sigma-70 factor family. ECF subfamily.</text>
</comment>
<dbReference type="EMBL" id="VRTS01000007">
    <property type="protein sequence ID" value="TXK61022.1"/>
    <property type="molecule type" value="Genomic_DNA"/>
</dbReference>
<evidence type="ECO:0000313" key="8">
    <source>
        <dbReference type="Proteomes" id="UP000321248"/>
    </source>
</evidence>
<dbReference type="Pfam" id="PF08281">
    <property type="entry name" value="Sigma70_r4_2"/>
    <property type="match status" value="1"/>
</dbReference>
<evidence type="ECO:0000256" key="1">
    <source>
        <dbReference type="ARBA" id="ARBA00010641"/>
    </source>
</evidence>
<dbReference type="PANTHER" id="PTHR43133:SF45">
    <property type="entry name" value="RNA POLYMERASE ECF-TYPE SIGMA FACTOR"/>
    <property type="match status" value="1"/>
</dbReference>
<dbReference type="PANTHER" id="PTHR43133">
    <property type="entry name" value="RNA POLYMERASE ECF-TYPE SIGMA FACTO"/>
    <property type="match status" value="1"/>
</dbReference>
<dbReference type="InterPro" id="IPR014284">
    <property type="entry name" value="RNA_pol_sigma-70_dom"/>
</dbReference>
<dbReference type="SUPFAM" id="SSF88946">
    <property type="entry name" value="Sigma2 domain of RNA polymerase sigma factors"/>
    <property type="match status" value="1"/>
</dbReference>
<evidence type="ECO:0000313" key="7">
    <source>
        <dbReference type="EMBL" id="TXK61022.1"/>
    </source>
</evidence>
<keyword evidence="3" id="KW-0731">Sigma factor</keyword>
<dbReference type="Gene3D" id="1.10.10.10">
    <property type="entry name" value="Winged helix-like DNA-binding domain superfamily/Winged helix DNA-binding domain"/>
    <property type="match status" value="1"/>
</dbReference>
<evidence type="ECO:0000256" key="2">
    <source>
        <dbReference type="ARBA" id="ARBA00023015"/>
    </source>
</evidence>
<dbReference type="Pfam" id="PF04542">
    <property type="entry name" value="Sigma70_r2"/>
    <property type="match status" value="1"/>
</dbReference>
<feature type="domain" description="RNA polymerase sigma factor 70 region 4 type 2" evidence="6">
    <location>
        <begin position="117"/>
        <end position="166"/>
    </location>
</feature>
<dbReference type="InterPro" id="IPR036388">
    <property type="entry name" value="WH-like_DNA-bd_sf"/>
</dbReference>
<dbReference type="InterPro" id="IPR039425">
    <property type="entry name" value="RNA_pol_sigma-70-like"/>
</dbReference>
<protein>
    <submittedName>
        <fullName evidence="7">Sigma-70 family RNA polymerase sigma factor</fullName>
    </submittedName>
</protein>
<dbReference type="InterPro" id="IPR013249">
    <property type="entry name" value="RNA_pol_sigma70_r4_t2"/>
</dbReference>
<reference evidence="7 8" key="1">
    <citation type="submission" date="2019-08" db="EMBL/GenBank/DDBJ databases">
        <authorList>
            <person name="Karlyshev A.V."/>
        </authorList>
    </citation>
    <scope>NUCLEOTIDE SEQUENCE [LARGE SCALE GENOMIC DNA]</scope>
    <source>
        <strain evidence="7 8">Alg18-2.2</strain>
    </source>
</reference>
<evidence type="ECO:0000259" key="5">
    <source>
        <dbReference type="Pfam" id="PF04542"/>
    </source>
</evidence>
<keyword evidence="8" id="KW-1185">Reference proteome</keyword>
<dbReference type="RefSeq" id="WP_147892065.1">
    <property type="nucleotide sequence ID" value="NZ_VRTS01000007.1"/>
</dbReference>
<dbReference type="Proteomes" id="UP000321248">
    <property type="component" value="Unassembled WGS sequence"/>
</dbReference>
<gene>
    <name evidence="7" type="ORF">FU658_10640</name>
</gene>
<dbReference type="InterPro" id="IPR007627">
    <property type="entry name" value="RNA_pol_sigma70_r2"/>
</dbReference>